<evidence type="ECO:0000256" key="3">
    <source>
        <dbReference type="ARBA" id="ARBA00022448"/>
    </source>
</evidence>
<dbReference type="SUPFAM" id="SSF103473">
    <property type="entry name" value="MFS general substrate transporter"/>
    <property type="match status" value="1"/>
</dbReference>
<feature type="transmembrane region" description="Helical" evidence="8">
    <location>
        <begin position="344"/>
        <end position="363"/>
    </location>
</feature>
<dbReference type="EMBL" id="JAOEET010000021">
    <property type="protein sequence ID" value="MDH0567605.1"/>
    <property type="molecule type" value="Genomic_DNA"/>
</dbReference>
<accession>A0A2T5PFQ8</accession>
<keyword evidence="12" id="KW-1185">Reference proteome</keyword>
<evidence type="ECO:0000313" key="11">
    <source>
        <dbReference type="EMBL" id="PTU76569.1"/>
    </source>
</evidence>
<dbReference type="GO" id="GO:0022857">
    <property type="term" value="F:transmembrane transporter activity"/>
    <property type="evidence" value="ECO:0007669"/>
    <property type="project" value="InterPro"/>
</dbReference>
<dbReference type="PROSITE" id="PS50850">
    <property type="entry name" value="MFS"/>
    <property type="match status" value="1"/>
</dbReference>
<reference evidence="10" key="2">
    <citation type="submission" date="2022-09" db="EMBL/GenBank/DDBJ databases">
        <title>Intensive care unit water sources are persistently colonized with multi-drug resistant bacteria and are the site of extensive horizontal gene transfer of antibiotic resistance genes.</title>
        <authorList>
            <person name="Diorio-Toth L."/>
        </authorList>
    </citation>
    <scope>NUCLEOTIDE SEQUENCE</scope>
    <source>
        <strain evidence="10">GD04000</strain>
    </source>
</reference>
<dbReference type="InterPro" id="IPR011701">
    <property type="entry name" value="MFS"/>
</dbReference>
<accession>A0AB35L0H9</accession>
<evidence type="ECO:0000313" key="12">
    <source>
        <dbReference type="Proteomes" id="UP000244052"/>
    </source>
</evidence>
<feature type="transmembrane region" description="Helical" evidence="8">
    <location>
        <begin position="107"/>
        <end position="129"/>
    </location>
</feature>
<keyword evidence="7 8" id="KW-0472">Membrane</keyword>
<comment type="subcellular location">
    <subcellularLocation>
        <location evidence="1">Cell membrane</location>
        <topology evidence="1">Multi-pass membrane protein</topology>
    </subcellularLocation>
</comment>
<feature type="domain" description="Major facilitator superfamily (MFS) profile" evidence="9">
    <location>
        <begin position="12"/>
        <end position="390"/>
    </location>
</feature>
<feature type="transmembrane region" description="Helical" evidence="8">
    <location>
        <begin position="285"/>
        <end position="305"/>
    </location>
</feature>
<dbReference type="PANTHER" id="PTHR43271">
    <property type="entry name" value="BLL2771 PROTEIN"/>
    <property type="match status" value="1"/>
</dbReference>
<evidence type="ECO:0000256" key="7">
    <source>
        <dbReference type="ARBA" id="ARBA00023136"/>
    </source>
</evidence>
<dbReference type="InterPro" id="IPR036259">
    <property type="entry name" value="MFS_trans_sf"/>
</dbReference>
<comment type="similarity">
    <text evidence="2">Belongs to the major facilitator superfamily.</text>
</comment>
<dbReference type="PROSITE" id="PS00216">
    <property type="entry name" value="SUGAR_TRANSPORT_1"/>
    <property type="match status" value="1"/>
</dbReference>
<dbReference type="Pfam" id="PF07690">
    <property type="entry name" value="MFS_1"/>
    <property type="match status" value="1"/>
</dbReference>
<evidence type="ECO:0000256" key="5">
    <source>
        <dbReference type="ARBA" id="ARBA00022692"/>
    </source>
</evidence>
<dbReference type="InterPro" id="IPR020846">
    <property type="entry name" value="MFS_dom"/>
</dbReference>
<keyword evidence="5 8" id="KW-0812">Transmembrane</keyword>
<dbReference type="Gene3D" id="1.20.1250.20">
    <property type="entry name" value="MFS general substrate transporter like domains"/>
    <property type="match status" value="1"/>
</dbReference>
<feature type="transmembrane region" description="Helical" evidence="8">
    <location>
        <begin position="81"/>
        <end position="101"/>
    </location>
</feature>
<dbReference type="Proteomes" id="UP000244052">
    <property type="component" value="Unassembled WGS sequence"/>
</dbReference>
<feature type="transmembrane region" description="Helical" evidence="8">
    <location>
        <begin position="168"/>
        <end position="190"/>
    </location>
</feature>
<dbReference type="PANTHER" id="PTHR43271:SF1">
    <property type="entry name" value="INNER MEMBRANE TRANSPORT PROTEIN YNFM"/>
    <property type="match status" value="1"/>
</dbReference>
<dbReference type="InterPro" id="IPR005829">
    <property type="entry name" value="Sugar_transporter_CS"/>
</dbReference>
<organism evidence="11 12">
    <name type="scientific">Ectopseudomonas oleovorans</name>
    <name type="common">Pseudomonas oleovorans</name>
    <dbReference type="NCBI Taxonomy" id="301"/>
    <lineage>
        <taxon>Bacteria</taxon>
        <taxon>Pseudomonadati</taxon>
        <taxon>Pseudomonadota</taxon>
        <taxon>Gammaproteobacteria</taxon>
        <taxon>Pseudomonadales</taxon>
        <taxon>Pseudomonadaceae</taxon>
        <taxon>Ectopseudomonas</taxon>
    </lineage>
</organism>
<evidence type="ECO:0000259" key="9">
    <source>
        <dbReference type="PROSITE" id="PS50850"/>
    </source>
</evidence>
<keyword evidence="4" id="KW-1003">Cell membrane</keyword>
<feature type="transmembrane region" description="Helical" evidence="8">
    <location>
        <begin position="221"/>
        <end position="241"/>
    </location>
</feature>
<dbReference type="AlphaFoldDB" id="A0A2T5PFQ8"/>
<dbReference type="EMBL" id="QASO01000135">
    <property type="protein sequence ID" value="PTU76569.1"/>
    <property type="molecule type" value="Genomic_DNA"/>
</dbReference>
<feature type="transmembrane region" description="Helical" evidence="8">
    <location>
        <begin position="18"/>
        <end position="42"/>
    </location>
</feature>
<evidence type="ECO:0000256" key="4">
    <source>
        <dbReference type="ARBA" id="ARBA00022475"/>
    </source>
</evidence>
<gene>
    <name evidence="11" type="ORF">DBO86_24615</name>
    <name evidence="10" type="ORF">N7671_10215</name>
</gene>
<keyword evidence="6 8" id="KW-1133">Transmembrane helix</keyword>
<name>A0A2T5PFQ8_ECTOL</name>
<comment type="caution">
    <text evidence="11">The sequence shown here is derived from an EMBL/GenBank/DDBJ whole genome shotgun (WGS) entry which is preliminary data.</text>
</comment>
<evidence type="ECO:0000313" key="10">
    <source>
        <dbReference type="EMBL" id="MDH0567605.1"/>
    </source>
</evidence>
<protein>
    <submittedName>
        <fullName evidence="11">MFS transporter</fullName>
    </submittedName>
</protein>
<feature type="transmembrane region" description="Helical" evidence="8">
    <location>
        <begin position="369"/>
        <end position="387"/>
    </location>
</feature>
<evidence type="ECO:0000256" key="1">
    <source>
        <dbReference type="ARBA" id="ARBA00004651"/>
    </source>
</evidence>
<evidence type="ECO:0000256" key="8">
    <source>
        <dbReference type="SAM" id="Phobius"/>
    </source>
</evidence>
<feature type="transmembrane region" description="Helical" evidence="8">
    <location>
        <begin position="141"/>
        <end position="162"/>
    </location>
</feature>
<feature type="transmembrane region" description="Helical" evidence="8">
    <location>
        <begin position="311"/>
        <end position="332"/>
    </location>
</feature>
<dbReference type="GO" id="GO:0005886">
    <property type="term" value="C:plasma membrane"/>
    <property type="evidence" value="ECO:0007669"/>
    <property type="project" value="UniProtKB-SubCell"/>
</dbReference>
<dbReference type="RefSeq" id="WP_108235138.1">
    <property type="nucleotide sequence ID" value="NZ_JANKBU010000013.1"/>
</dbReference>
<sequence length="390" mass="40229">MSVTHLSRGSAGYRRATLALFCAGFATFAMLYCVQPLLPLLAAHFRVSAASSSLALSLTTLSLALCLLVSGALAESWGRKPVMVAALGLAALLGIACALVEQWSSLLILRALLGLALSGLPALAMAYVGEEFDPEALPAAMGLYIGGTALGGLLGRLLAGLLSDLGGWPWALGGIAGLGLLALGLFIWLLPPSRHFTAQPLSVRGLLGNFALHLKNPRLRVLFALGFLLMGGFVALFNYVGFRLAGAPFNLSATVIGLLFTVYLLGILSAGWAGRLVPRFGARQVLNGGIGLMLLGVALCAAPWLSAAVVGLALFTLGFFSAHAVASGQVGIHAQGAKAQASALYLCAYYLGSSLVGYVGGYVWEHAGWLALLGVLAALFVVAGALVQRI</sequence>
<reference evidence="11 12" key="1">
    <citation type="submission" date="2018-04" db="EMBL/GenBank/DDBJ databases">
        <title>Pseudomonas sp. nov., isolated from mangrove soil.</title>
        <authorList>
            <person name="Chen C."/>
        </authorList>
    </citation>
    <scope>NUCLEOTIDE SEQUENCE [LARGE SCALE GENOMIC DNA]</scope>
    <source>
        <strain evidence="11 12">JCM 14246</strain>
    </source>
</reference>
<feature type="transmembrane region" description="Helical" evidence="8">
    <location>
        <begin position="253"/>
        <end position="273"/>
    </location>
</feature>
<keyword evidence="3" id="KW-0813">Transport</keyword>
<proteinExistence type="inferred from homology"/>
<evidence type="ECO:0000256" key="6">
    <source>
        <dbReference type="ARBA" id="ARBA00022989"/>
    </source>
</evidence>
<dbReference type="Proteomes" id="UP001159292">
    <property type="component" value="Unassembled WGS sequence"/>
</dbReference>
<feature type="transmembrane region" description="Helical" evidence="8">
    <location>
        <begin position="54"/>
        <end position="74"/>
    </location>
</feature>
<evidence type="ECO:0000256" key="2">
    <source>
        <dbReference type="ARBA" id="ARBA00008335"/>
    </source>
</evidence>
<dbReference type="CDD" id="cd17324">
    <property type="entry name" value="MFS_NepI_like"/>
    <property type="match status" value="1"/>
</dbReference>